<evidence type="ECO:0000313" key="2">
    <source>
        <dbReference type="Proteomes" id="UP000887566"/>
    </source>
</evidence>
<dbReference type="PANTHER" id="PTHR23280">
    <property type="entry name" value="4.1 G PROTEIN"/>
    <property type="match status" value="1"/>
</dbReference>
<dbReference type="Pfam" id="PF00373">
    <property type="entry name" value="FERM_M"/>
    <property type="match status" value="1"/>
</dbReference>
<evidence type="ECO:0000313" key="3">
    <source>
        <dbReference type="WBParaSite" id="PSAMB.scaffold11036size3646.g33814.t1"/>
    </source>
</evidence>
<dbReference type="SUPFAM" id="SSF54236">
    <property type="entry name" value="Ubiquitin-like"/>
    <property type="match status" value="1"/>
</dbReference>
<organism evidence="2 3">
    <name type="scientific">Plectus sambesii</name>
    <dbReference type="NCBI Taxonomy" id="2011161"/>
    <lineage>
        <taxon>Eukaryota</taxon>
        <taxon>Metazoa</taxon>
        <taxon>Ecdysozoa</taxon>
        <taxon>Nematoda</taxon>
        <taxon>Chromadorea</taxon>
        <taxon>Plectida</taxon>
        <taxon>Plectina</taxon>
        <taxon>Plectoidea</taxon>
        <taxon>Plectidae</taxon>
        <taxon>Plectus</taxon>
    </lineage>
</organism>
<dbReference type="Proteomes" id="UP000887566">
    <property type="component" value="Unplaced"/>
</dbReference>
<name>A0A914UNJ6_9BILA</name>
<dbReference type="InterPro" id="IPR018980">
    <property type="entry name" value="FERM_PH-like_C"/>
</dbReference>
<dbReference type="InterPro" id="IPR018979">
    <property type="entry name" value="FERM_N"/>
</dbReference>
<dbReference type="InterPro" id="IPR035963">
    <property type="entry name" value="FERM_2"/>
</dbReference>
<dbReference type="CDD" id="cd14473">
    <property type="entry name" value="FERM_B-lobe"/>
    <property type="match status" value="1"/>
</dbReference>
<dbReference type="AlphaFoldDB" id="A0A914UNJ6"/>
<dbReference type="SMART" id="SM00295">
    <property type="entry name" value="B41"/>
    <property type="match status" value="1"/>
</dbReference>
<feature type="domain" description="FERM" evidence="1">
    <location>
        <begin position="27"/>
        <end position="325"/>
    </location>
</feature>
<dbReference type="InterPro" id="IPR029071">
    <property type="entry name" value="Ubiquitin-like_domsf"/>
</dbReference>
<dbReference type="Pfam" id="PF09379">
    <property type="entry name" value="FERM_N"/>
    <property type="match status" value="1"/>
</dbReference>
<sequence>MPQSVSGESFFGRFSSSARSSIASKDHKATVQLLDDSETIQCEYKKNDTGQALLDYVCDYLNVVEKDYFGLRYQDANKHRYWLDTTKQITRQVRGMFALDAFSLYDALGAASHVSQLCSISAVDSRRRSSPNLAFRLRIRFYPADPSVIKEEITRYQLFLQLRRDLLHGRLYCPQNEAAALGAYIIQSELGDYDPTEHKEGYVSEYKLFLKQTSKLEEKIAIAHQGLRGLTPADAELQFLKKASQFDTYGFDPHTVKDAKQGSVYIGVTHQGILVYQANRKVHHIKWNDLDKVDYLGKEFRVYPKASYFNDDLAPPVDANEKTLN</sequence>
<dbReference type="GO" id="GO:0031032">
    <property type="term" value="P:actomyosin structure organization"/>
    <property type="evidence" value="ECO:0007669"/>
    <property type="project" value="TreeGrafter"/>
</dbReference>
<dbReference type="InterPro" id="IPR000299">
    <property type="entry name" value="FERM_domain"/>
</dbReference>
<keyword evidence="2" id="KW-1185">Reference proteome</keyword>
<dbReference type="PROSITE" id="PS50057">
    <property type="entry name" value="FERM_3"/>
    <property type="match status" value="1"/>
</dbReference>
<dbReference type="WBParaSite" id="PSAMB.scaffold11036size3646.g33814.t1">
    <property type="protein sequence ID" value="PSAMB.scaffold11036size3646.g33814.t1"/>
    <property type="gene ID" value="PSAMB.scaffold11036size3646.g33814"/>
</dbReference>
<dbReference type="InterPro" id="IPR019748">
    <property type="entry name" value="FERM_central"/>
</dbReference>
<dbReference type="GO" id="GO:0005856">
    <property type="term" value="C:cytoskeleton"/>
    <property type="evidence" value="ECO:0007669"/>
    <property type="project" value="TreeGrafter"/>
</dbReference>
<dbReference type="PANTHER" id="PTHR23280:SF32">
    <property type="entry name" value="FI22325P1"/>
    <property type="match status" value="1"/>
</dbReference>
<dbReference type="Pfam" id="PF09380">
    <property type="entry name" value="FERM_C"/>
    <property type="match status" value="1"/>
</dbReference>
<dbReference type="SUPFAM" id="SSF50729">
    <property type="entry name" value="PH domain-like"/>
    <property type="match status" value="1"/>
</dbReference>
<dbReference type="Gene3D" id="1.20.80.10">
    <property type="match status" value="1"/>
</dbReference>
<dbReference type="InterPro" id="IPR019749">
    <property type="entry name" value="Band_41_domain"/>
</dbReference>
<dbReference type="Gene3D" id="2.30.29.30">
    <property type="entry name" value="Pleckstrin-homology domain (PH domain)/Phosphotyrosine-binding domain (PTB)"/>
    <property type="match status" value="1"/>
</dbReference>
<evidence type="ECO:0000259" key="1">
    <source>
        <dbReference type="PROSITE" id="PS50057"/>
    </source>
</evidence>
<proteinExistence type="predicted"/>
<dbReference type="SUPFAM" id="SSF47031">
    <property type="entry name" value="Second domain of FERM"/>
    <property type="match status" value="1"/>
</dbReference>
<dbReference type="InterPro" id="IPR011993">
    <property type="entry name" value="PH-like_dom_sf"/>
</dbReference>
<reference evidence="3" key="1">
    <citation type="submission" date="2022-11" db="UniProtKB">
        <authorList>
            <consortium name="WormBaseParasite"/>
        </authorList>
    </citation>
    <scope>IDENTIFICATION</scope>
</reference>
<dbReference type="Gene3D" id="3.10.20.90">
    <property type="entry name" value="Phosphatidylinositol 3-kinase Catalytic Subunit, Chain A, domain 1"/>
    <property type="match status" value="1"/>
</dbReference>
<dbReference type="InterPro" id="IPR014352">
    <property type="entry name" value="FERM/acyl-CoA-bd_prot_sf"/>
</dbReference>
<accession>A0A914UNJ6</accession>
<dbReference type="FunFam" id="1.20.80.10:FF:000006">
    <property type="entry name" value="FERM domain-containing protein 5 isoform X1"/>
    <property type="match status" value="1"/>
</dbReference>
<protein>
    <submittedName>
        <fullName evidence="3">Moesin/ezrin/radixin homolog 1</fullName>
    </submittedName>
</protein>